<evidence type="ECO:0000256" key="7">
    <source>
        <dbReference type="ARBA" id="ARBA00023204"/>
    </source>
</evidence>
<sequence length="559" mass="63104">MLIQLKIENIALIEIIEINFEKGLNIITGDSGSGKSLILDSLNALFGGTNIPLKHLIRPEKDFCIIEAIFSSSSQISNWLISNGFEITSSELKIKRKSYKKNNKILSKYSLNDLPINRQSLQKLGLFLIDFAGQSDTFIFDSQEKRRLIIDDLCSQESRDTSERIKSIWGETKVLKGLMNEKIELSRNQEEKNLVIKHMLKSLEEANLNSSEEILELELLETKLVNNLEINNSIKSSLENLNNFSHEVPSVTSLINQSIKILNKTTDFDLKIQKFREKLLNIHADVEDLIFDLNSYLQDMENYESNLPEIQKRLFFLKNLERTFSLGLPQLIEKRDQLKTYFQQNDQGNEICGIKAQIENLQSNLNSLFVIQSNERKKIAKHLQSSVMSILGNLGLENANFSIQFSECNPSGDGIDDINFLFSANPDQKLAPLSNVISGGEMSRFLLAIKSSISKKPNTFFLDEIDSGLSGKSLFSLVELIKEISKNQQVLCITHQPFLAASGIAHFKVNKNVINGITYTSIAKLTTKNQRKNELIELIGGGSCEVNEYASRLLDRSAA</sequence>
<evidence type="ECO:0000313" key="13">
    <source>
        <dbReference type="Proteomes" id="UP000030533"/>
    </source>
</evidence>
<dbReference type="GO" id="GO:0009432">
    <property type="term" value="P:SOS response"/>
    <property type="evidence" value="ECO:0007669"/>
    <property type="project" value="TreeGrafter"/>
</dbReference>
<dbReference type="GO" id="GO:0006281">
    <property type="term" value="P:DNA repair"/>
    <property type="evidence" value="ECO:0007669"/>
    <property type="project" value="UniProtKB-KW"/>
</dbReference>
<dbReference type="RefSeq" id="WP_032516213.1">
    <property type="nucleotide sequence ID" value="NZ_JNAO01000012.1"/>
</dbReference>
<evidence type="ECO:0000256" key="5">
    <source>
        <dbReference type="ARBA" id="ARBA00022763"/>
    </source>
</evidence>
<dbReference type="EMBL" id="JNAO01000012">
    <property type="protein sequence ID" value="KGG00711.1"/>
    <property type="molecule type" value="Genomic_DNA"/>
</dbReference>
<keyword evidence="6" id="KW-0067">ATP-binding</keyword>
<evidence type="ECO:0000256" key="10">
    <source>
        <dbReference type="SAM" id="Coils"/>
    </source>
</evidence>
<dbReference type="CDD" id="cd03241">
    <property type="entry name" value="ABC_RecN"/>
    <property type="match status" value="1"/>
</dbReference>
<keyword evidence="5 9" id="KW-0227">DNA damage</keyword>
<name>A0A0A2AGJ3_PROMR</name>
<evidence type="ECO:0000256" key="2">
    <source>
        <dbReference type="ARBA" id="ARBA00009441"/>
    </source>
</evidence>
<dbReference type="STRING" id="167548.EU98_1513"/>
<dbReference type="PIRSF" id="PIRSF003128">
    <property type="entry name" value="RecN"/>
    <property type="match status" value="1"/>
</dbReference>
<keyword evidence="4" id="KW-0547">Nucleotide-binding</keyword>
<organism evidence="12 13">
    <name type="scientific">Prochlorococcus marinus str. MIT 9314</name>
    <dbReference type="NCBI Taxonomy" id="167548"/>
    <lineage>
        <taxon>Bacteria</taxon>
        <taxon>Bacillati</taxon>
        <taxon>Cyanobacteriota</taxon>
        <taxon>Cyanophyceae</taxon>
        <taxon>Synechococcales</taxon>
        <taxon>Prochlorococcaceae</taxon>
        <taxon>Prochlorococcus</taxon>
    </lineage>
</organism>
<evidence type="ECO:0000256" key="9">
    <source>
        <dbReference type="PIRNR" id="PIRNR003128"/>
    </source>
</evidence>
<proteinExistence type="inferred from homology"/>
<dbReference type="InterPro" id="IPR003395">
    <property type="entry name" value="RecF/RecN/SMC_N"/>
</dbReference>
<dbReference type="Proteomes" id="UP000030533">
    <property type="component" value="Unassembled WGS sequence"/>
</dbReference>
<comment type="similarity">
    <text evidence="2 9">Belongs to the RecN family.</text>
</comment>
<comment type="function">
    <text evidence="1 9">May be involved in recombinational repair of damaged DNA.</text>
</comment>
<evidence type="ECO:0000256" key="6">
    <source>
        <dbReference type="ARBA" id="ARBA00022840"/>
    </source>
</evidence>
<dbReference type="AlphaFoldDB" id="A0A0A2AGJ3"/>
<evidence type="ECO:0000256" key="3">
    <source>
        <dbReference type="ARBA" id="ARBA00021315"/>
    </source>
</evidence>
<gene>
    <name evidence="12" type="ORF">EU98_1513</name>
</gene>
<dbReference type="PANTHER" id="PTHR11059">
    <property type="entry name" value="DNA REPAIR PROTEIN RECN"/>
    <property type="match status" value="1"/>
</dbReference>
<keyword evidence="7 9" id="KW-0234">DNA repair</keyword>
<evidence type="ECO:0000256" key="1">
    <source>
        <dbReference type="ARBA" id="ARBA00003618"/>
    </source>
</evidence>
<dbReference type="GO" id="GO:0005524">
    <property type="term" value="F:ATP binding"/>
    <property type="evidence" value="ECO:0007669"/>
    <property type="project" value="UniProtKB-KW"/>
</dbReference>
<dbReference type="InterPro" id="IPR004604">
    <property type="entry name" value="DNA_recomb/repair_RecN"/>
</dbReference>
<dbReference type="SUPFAM" id="SSF52540">
    <property type="entry name" value="P-loop containing nucleoside triphosphate hydrolases"/>
    <property type="match status" value="1"/>
</dbReference>
<dbReference type="eggNOG" id="COG0497">
    <property type="taxonomic scope" value="Bacteria"/>
</dbReference>
<protein>
    <recommendedName>
        <fullName evidence="3 9">DNA repair protein RecN</fullName>
    </recommendedName>
    <alternativeName>
        <fullName evidence="8 9">Recombination protein N</fullName>
    </alternativeName>
</protein>
<comment type="caution">
    <text evidence="12">The sequence shown here is derived from an EMBL/GenBank/DDBJ whole genome shotgun (WGS) entry which is preliminary data.</text>
</comment>
<feature type="coiled-coil region" evidence="10">
    <location>
        <begin position="286"/>
        <end position="313"/>
    </location>
</feature>
<dbReference type="PANTHER" id="PTHR11059:SF0">
    <property type="entry name" value="DNA REPAIR PROTEIN RECN"/>
    <property type="match status" value="1"/>
</dbReference>
<reference evidence="13" key="1">
    <citation type="journal article" date="2014" name="Sci. Data">
        <title>Genomes of diverse isolates of the marine cyanobacterium Prochlorococcus.</title>
        <authorList>
            <person name="Biller S."/>
            <person name="Berube P."/>
            <person name="Thompson J."/>
            <person name="Kelly L."/>
            <person name="Roggensack S."/>
            <person name="Awad L."/>
            <person name="Roache-Johnson K."/>
            <person name="Ding H."/>
            <person name="Giovannoni S.J."/>
            <person name="Moore L.R."/>
            <person name="Chisholm S.W."/>
        </authorList>
    </citation>
    <scope>NUCLEOTIDE SEQUENCE [LARGE SCALE GENOMIC DNA]</scope>
    <source>
        <strain evidence="13">MIT 9314</strain>
    </source>
</reference>
<keyword evidence="10" id="KW-0175">Coiled coil</keyword>
<dbReference type="GO" id="GO:0006310">
    <property type="term" value="P:DNA recombination"/>
    <property type="evidence" value="ECO:0007669"/>
    <property type="project" value="InterPro"/>
</dbReference>
<feature type="domain" description="RecF/RecN/SMC N-terminal" evidence="11">
    <location>
        <begin position="3"/>
        <end position="500"/>
    </location>
</feature>
<dbReference type="GO" id="GO:0043590">
    <property type="term" value="C:bacterial nucleoid"/>
    <property type="evidence" value="ECO:0007669"/>
    <property type="project" value="TreeGrafter"/>
</dbReference>
<evidence type="ECO:0000256" key="8">
    <source>
        <dbReference type="ARBA" id="ARBA00033408"/>
    </source>
</evidence>
<evidence type="ECO:0000313" key="12">
    <source>
        <dbReference type="EMBL" id="KGG00711.1"/>
    </source>
</evidence>
<dbReference type="Pfam" id="PF02463">
    <property type="entry name" value="SMC_N"/>
    <property type="match status" value="1"/>
</dbReference>
<accession>A0A0A2AGJ3</accession>
<dbReference type="Gene3D" id="3.40.50.300">
    <property type="entry name" value="P-loop containing nucleotide triphosphate hydrolases"/>
    <property type="match status" value="2"/>
</dbReference>
<evidence type="ECO:0000256" key="4">
    <source>
        <dbReference type="ARBA" id="ARBA00022741"/>
    </source>
</evidence>
<evidence type="ECO:0000259" key="11">
    <source>
        <dbReference type="Pfam" id="PF02463"/>
    </source>
</evidence>
<dbReference type="InterPro" id="IPR027417">
    <property type="entry name" value="P-loop_NTPase"/>
</dbReference>